<evidence type="ECO:0000256" key="1">
    <source>
        <dbReference type="SAM" id="Coils"/>
    </source>
</evidence>
<reference evidence="2 3" key="1">
    <citation type="submission" date="2020-02" db="EMBL/GenBank/DDBJ databases">
        <authorList>
            <person name="Liang J."/>
        </authorList>
    </citation>
    <scope>NUCLEOTIDE SEQUENCE [LARGE SCALE GENOMIC DNA]</scope>
    <source>
        <strain evidence="2 3">L22-9</strain>
    </source>
</reference>
<keyword evidence="3" id="KW-1185">Reference proteome</keyword>
<accession>A0A6N1CF94</accession>
<dbReference type="EMBL" id="CP048810">
    <property type="protein sequence ID" value="QKS83444.1"/>
    <property type="molecule type" value="Genomic_DNA"/>
</dbReference>
<evidence type="ECO:0000313" key="3">
    <source>
        <dbReference type="Proteomes" id="UP000509545"/>
    </source>
</evidence>
<proteinExistence type="predicted"/>
<evidence type="ECO:0000313" key="2">
    <source>
        <dbReference type="EMBL" id="QKS83444.1"/>
    </source>
</evidence>
<gene>
    <name evidence="2" type="ORF">GN234_16440</name>
</gene>
<sequence>MLKHFGRIALSSIVNRWSDTHPSNPRFFASEVAATIRSMAKLTHPINPQYAGVYHDGQASRDETAVISYGALADYFDSASSGNPATTLSTSSGEFPASNILIWQHWLELITVETVHRMGNVETLAAPANISTTVALASSDPAAAVTHASPPAIPSGSSPGYLKMYQAKLRKEGERSAAENLDAEQEARQGLNQEVIELRAQLAIKDAQVTQLREDGEQLRRDLSDERRAKREAEDESLNIEERLEDAMVFAECLRPDNPLSPPELILAFQCWRELTQDGIHNPAGTGGRGVHPLAKAWLERNGYQLNKSEIERLCAVVSWRKRGSGAIRSQ</sequence>
<organism evidence="2 3">
    <name type="scientific">Pseudomonas bijieensis</name>
    <dbReference type="NCBI Taxonomy" id="2681983"/>
    <lineage>
        <taxon>Bacteria</taxon>
        <taxon>Pseudomonadati</taxon>
        <taxon>Pseudomonadota</taxon>
        <taxon>Gammaproteobacteria</taxon>
        <taxon>Pseudomonadales</taxon>
        <taxon>Pseudomonadaceae</taxon>
        <taxon>Pseudomonas</taxon>
    </lineage>
</organism>
<dbReference type="KEGG" id="pbz:GN234_16440"/>
<feature type="coiled-coil region" evidence="1">
    <location>
        <begin position="174"/>
        <end position="243"/>
    </location>
</feature>
<dbReference type="AlphaFoldDB" id="A0A6N1CF94"/>
<dbReference type="Proteomes" id="UP000509545">
    <property type="component" value="Chromosome"/>
</dbReference>
<dbReference type="RefSeq" id="WP_176688780.1">
    <property type="nucleotide sequence ID" value="NZ_CP048810.1"/>
</dbReference>
<protein>
    <submittedName>
        <fullName evidence="2">Uncharacterized protein</fullName>
    </submittedName>
</protein>
<keyword evidence="1" id="KW-0175">Coiled coil</keyword>
<name>A0A6N1CF94_9PSED</name>